<dbReference type="PANTHER" id="PTHR33343:SF1">
    <property type="entry name" value="LARGE RIBOSOMAL SUBUNIT PROTEIN BL35M"/>
    <property type="match status" value="1"/>
</dbReference>
<evidence type="ECO:0000313" key="8">
    <source>
        <dbReference type="Proteomes" id="UP001378188"/>
    </source>
</evidence>
<evidence type="ECO:0000256" key="5">
    <source>
        <dbReference type="HAMAP-Rule" id="MF_00514"/>
    </source>
</evidence>
<protein>
    <recommendedName>
        <fullName evidence="4 5">Large ribosomal subunit protein bL35</fullName>
    </recommendedName>
</protein>
<dbReference type="RefSeq" id="WP_340328575.1">
    <property type="nucleotide sequence ID" value="NZ_JAZHOF010000002.1"/>
</dbReference>
<evidence type="ECO:0000256" key="2">
    <source>
        <dbReference type="ARBA" id="ARBA00022980"/>
    </source>
</evidence>
<dbReference type="InterPro" id="IPR001706">
    <property type="entry name" value="Ribosomal_bL35"/>
</dbReference>
<evidence type="ECO:0000256" key="1">
    <source>
        <dbReference type="ARBA" id="ARBA00006598"/>
    </source>
</evidence>
<dbReference type="FunFam" id="4.10.410.60:FF:000001">
    <property type="entry name" value="50S ribosomal protein L35"/>
    <property type="match status" value="1"/>
</dbReference>
<organism evidence="7 8">
    <name type="scientific">Microbaculum marinum</name>
    <dbReference type="NCBI Taxonomy" id="1764581"/>
    <lineage>
        <taxon>Bacteria</taxon>
        <taxon>Pseudomonadati</taxon>
        <taxon>Pseudomonadota</taxon>
        <taxon>Alphaproteobacteria</taxon>
        <taxon>Hyphomicrobiales</taxon>
        <taxon>Tepidamorphaceae</taxon>
        <taxon>Microbaculum</taxon>
    </lineage>
</organism>
<dbReference type="NCBIfam" id="TIGR00001">
    <property type="entry name" value="rpmI_bact"/>
    <property type="match status" value="1"/>
</dbReference>
<dbReference type="GO" id="GO:0006412">
    <property type="term" value="P:translation"/>
    <property type="evidence" value="ECO:0007669"/>
    <property type="project" value="UniProtKB-UniRule"/>
</dbReference>
<dbReference type="Pfam" id="PF01632">
    <property type="entry name" value="Ribosomal_L35p"/>
    <property type="match status" value="1"/>
</dbReference>
<dbReference type="EMBL" id="JAZHOF010000002">
    <property type="protein sequence ID" value="MEJ8570878.1"/>
    <property type="molecule type" value="Genomic_DNA"/>
</dbReference>
<dbReference type="InterPro" id="IPR021137">
    <property type="entry name" value="Ribosomal_bL35-like"/>
</dbReference>
<evidence type="ECO:0000256" key="6">
    <source>
        <dbReference type="RuleBase" id="RU000568"/>
    </source>
</evidence>
<dbReference type="PROSITE" id="PS00936">
    <property type="entry name" value="RIBOSOMAL_L35"/>
    <property type="match status" value="1"/>
</dbReference>
<dbReference type="GO" id="GO:0022625">
    <property type="term" value="C:cytosolic large ribosomal subunit"/>
    <property type="evidence" value="ECO:0007669"/>
    <property type="project" value="TreeGrafter"/>
</dbReference>
<dbReference type="InterPro" id="IPR037229">
    <property type="entry name" value="Ribosomal_bL35_sf"/>
</dbReference>
<evidence type="ECO:0000256" key="4">
    <source>
        <dbReference type="ARBA" id="ARBA00071664"/>
    </source>
</evidence>
<evidence type="ECO:0000256" key="3">
    <source>
        <dbReference type="ARBA" id="ARBA00023274"/>
    </source>
</evidence>
<gene>
    <name evidence="5 7" type="primary">rpmI</name>
    <name evidence="7" type="ORF">V3328_05310</name>
</gene>
<comment type="similarity">
    <text evidence="1 5 6">Belongs to the bacterial ribosomal protein bL35 family.</text>
</comment>
<keyword evidence="3 5" id="KW-0687">Ribonucleoprotein</keyword>
<dbReference type="GO" id="GO:0003735">
    <property type="term" value="F:structural constituent of ribosome"/>
    <property type="evidence" value="ECO:0007669"/>
    <property type="project" value="InterPro"/>
</dbReference>
<dbReference type="Gene3D" id="4.10.410.60">
    <property type="match status" value="1"/>
</dbReference>
<dbReference type="HAMAP" id="MF_00514">
    <property type="entry name" value="Ribosomal_bL35"/>
    <property type="match status" value="1"/>
</dbReference>
<evidence type="ECO:0000313" key="7">
    <source>
        <dbReference type="EMBL" id="MEJ8570878.1"/>
    </source>
</evidence>
<accession>A0AAW9RKT0</accession>
<name>A0AAW9RKT0_9HYPH</name>
<dbReference type="AlphaFoldDB" id="A0AAW9RKT0"/>
<keyword evidence="2 5" id="KW-0689">Ribosomal protein</keyword>
<comment type="caution">
    <text evidence="7">The sequence shown here is derived from an EMBL/GenBank/DDBJ whole genome shotgun (WGS) entry which is preliminary data.</text>
</comment>
<dbReference type="SUPFAM" id="SSF143034">
    <property type="entry name" value="L35p-like"/>
    <property type="match status" value="1"/>
</dbReference>
<sequence>MPKMKTKSSAKKRFKVTATGKIKFTQAGKRHGMIKRTTKFIRNAKGTAVMDESDAGIVRKYMPYDRKKRRPRAVSQKTEG</sequence>
<reference evidence="7 8" key="1">
    <citation type="submission" date="2024-02" db="EMBL/GenBank/DDBJ databases">
        <title>Genome analysis and characterization of Microbaculum marinisediminis sp. nov., isolated from marine sediment.</title>
        <authorList>
            <person name="Du Z.-J."/>
            <person name="Ye Y.-Q."/>
            <person name="Zhang Z.-R."/>
            <person name="Yuan S.-M."/>
            <person name="Zhang X.-Y."/>
        </authorList>
    </citation>
    <scope>NUCLEOTIDE SEQUENCE [LARGE SCALE GENOMIC DNA]</scope>
    <source>
        <strain evidence="7 8">SDUM1044001</strain>
    </source>
</reference>
<dbReference type="Proteomes" id="UP001378188">
    <property type="component" value="Unassembled WGS sequence"/>
</dbReference>
<keyword evidence="8" id="KW-1185">Reference proteome</keyword>
<dbReference type="InterPro" id="IPR018265">
    <property type="entry name" value="Ribosomal_bL35_CS"/>
</dbReference>
<dbReference type="PRINTS" id="PR00064">
    <property type="entry name" value="RIBOSOMALL35"/>
</dbReference>
<dbReference type="PANTHER" id="PTHR33343">
    <property type="entry name" value="54S RIBOSOMAL PROTEIN BL35M"/>
    <property type="match status" value="1"/>
</dbReference>
<proteinExistence type="inferred from homology"/>